<protein>
    <submittedName>
        <fullName evidence="3">Uncharacterized protein</fullName>
    </submittedName>
</protein>
<organism evidence="3 4">
    <name type="scientific">Acidiferrimicrobium australe</name>
    <dbReference type="NCBI Taxonomy" id="2664430"/>
    <lineage>
        <taxon>Bacteria</taxon>
        <taxon>Bacillati</taxon>
        <taxon>Actinomycetota</taxon>
        <taxon>Acidimicrobiia</taxon>
        <taxon>Acidimicrobiales</taxon>
        <taxon>Acidimicrobiaceae</taxon>
        <taxon>Acidiferrimicrobium</taxon>
    </lineage>
</organism>
<accession>A0ABW9R3V7</accession>
<feature type="transmembrane region" description="Helical" evidence="2">
    <location>
        <begin position="25"/>
        <end position="51"/>
    </location>
</feature>
<dbReference type="EMBL" id="WJHE01001685">
    <property type="protein sequence ID" value="MST35378.1"/>
    <property type="molecule type" value="Genomic_DNA"/>
</dbReference>
<evidence type="ECO:0000313" key="3">
    <source>
        <dbReference type="EMBL" id="MST35378.1"/>
    </source>
</evidence>
<keyword evidence="2" id="KW-0812">Transmembrane</keyword>
<feature type="transmembrane region" description="Helical" evidence="2">
    <location>
        <begin position="57"/>
        <end position="77"/>
    </location>
</feature>
<sequence>MVLPLALAGTITAVARQDLRRLARVWLVGVPVGVGAGGILSALVAVSVGAVDELCGLLHPAAAIVAVSGAAGADLAGTPEGVQALVGLLLLAAGVCLWLELVLRAASVYLALFFMPLVLATLLWPTVSGAAKRFLELLAALVLAKLVIVGALCVGAGALGAAHGGIDAAISGAAVLLLAAFAPFAVLRLVPFVEVGAVAHLEGLSRQPVRAAEAVPQRVAAHASRAGALLGQLHRPPSGGLEASPSPRLPLPEHPTDWTLPPDPHGVEGTGRPPGGGDPPAPGRGG</sequence>
<gene>
    <name evidence="3" type="ORF">GHK86_21930</name>
</gene>
<keyword evidence="4" id="KW-1185">Reference proteome</keyword>
<evidence type="ECO:0000313" key="4">
    <source>
        <dbReference type="Proteomes" id="UP000437736"/>
    </source>
</evidence>
<feature type="transmembrane region" description="Helical" evidence="2">
    <location>
        <begin position="137"/>
        <end position="162"/>
    </location>
</feature>
<evidence type="ECO:0000256" key="1">
    <source>
        <dbReference type="SAM" id="MobiDB-lite"/>
    </source>
</evidence>
<keyword evidence="2" id="KW-0472">Membrane</keyword>
<feature type="transmembrane region" description="Helical" evidence="2">
    <location>
        <begin position="84"/>
        <end position="101"/>
    </location>
</feature>
<reference evidence="3 4" key="1">
    <citation type="submission" date="2019-11" db="EMBL/GenBank/DDBJ databases">
        <title>Acidiferrimicrobium australis gen. nov., sp. nov., an acidophilic and obligately heterotrophic, member of the Actinobacteria that catalyses dissimilatory oxido- reduction of iron isolated from metal-rich acidic water in Chile.</title>
        <authorList>
            <person name="Gonzalez D."/>
            <person name="Huber K."/>
            <person name="Hedrich S."/>
            <person name="Rojas-Villalobos C."/>
            <person name="Quatrini R."/>
            <person name="Dinamarca M.A."/>
            <person name="Schwarz A."/>
            <person name="Canales C."/>
            <person name="Nancucheo I."/>
        </authorList>
    </citation>
    <scope>NUCLEOTIDE SEQUENCE [LARGE SCALE GENOMIC DNA]</scope>
    <source>
        <strain evidence="3 4">USS-CCA1</strain>
    </source>
</reference>
<feature type="region of interest" description="Disordered" evidence="1">
    <location>
        <begin position="231"/>
        <end position="286"/>
    </location>
</feature>
<feature type="non-terminal residue" evidence="3">
    <location>
        <position position="286"/>
    </location>
</feature>
<name>A0ABW9R3V7_9ACTN</name>
<comment type="caution">
    <text evidence="3">The sequence shown here is derived from an EMBL/GenBank/DDBJ whole genome shotgun (WGS) entry which is preliminary data.</text>
</comment>
<proteinExistence type="predicted"/>
<keyword evidence="2" id="KW-1133">Transmembrane helix</keyword>
<feature type="transmembrane region" description="Helical" evidence="2">
    <location>
        <begin position="107"/>
        <end position="125"/>
    </location>
</feature>
<feature type="transmembrane region" description="Helical" evidence="2">
    <location>
        <begin position="168"/>
        <end position="190"/>
    </location>
</feature>
<feature type="compositionally biased region" description="Pro residues" evidence="1">
    <location>
        <begin position="276"/>
        <end position="286"/>
    </location>
</feature>
<evidence type="ECO:0000256" key="2">
    <source>
        <dbReference type="SAM" id="Phobius"/>
    </source>
</evidence>
<dbReference type="Proteomes" id="UP000437736">
    <property type="component" value="Unassembled WGS sequence"/>
</dbReference>